<organism evidence="14 15">
    <name type="scientific">Caerostris darwini</name>
    <dbReference type="NCBI Taxonomy" id="1538125"/>
    <lineage>
        <taxon>Eukaryota</taxon>
        <taxon>Metazoa</taxon>
        <taxon>Ecdysozoa</taxon>
        <taxon>Arthropoda</taxon>
        <taxon>Chelicerata</taxon>
        <taxon>Arachnida</taxon>
        <taxon>Araneae</taxon>
        <taxon>Araneomorphae</taxon>
        <taxon>Entelegynae</taxon>
        <taxon>Araneoidea</taxon>
        <taxon>Araneidae</taxon>
        <taxon>Caerostris</taxon>
    </lineage>
</organism>
<feature type="zinc finger region" description="C3H1-type" evidence="10">
    <location>
        <begin position="160"/>
        <end position="187"/>
    </location>
</feature>
<evidence type="ECO:0000256" key="3">
    <source>
        <dbReference type="ARBA" id="ARBA00022771"/>
    </source>
</evidence>
<feature type="zinc finger region" description="C3H1-type" evidence="10">
    <location>
        <begin position="103"/>
        <end position="130"/>
    </location>
</feature>
<keyword evidence="3 9" id="KW-0863">Zinc-finger</keyword>
<dbReference type="InterPro" id="IPR016135">
    <property type="entry name" value="UBQ-conjugating_enzyme/RWD"/>
</dbReference>
<evidence type="ECO:0000256" key="10">
    <source>
        <dbReference type="PROSITE-ProRule" id="PRU00723"/>
    </source>
</evidence>
<proteinExistence type="predicted"/>
<reference evidence="14 15" key="1">
    <citation type="submission" date="2021-06" db="EMBL/GenBank/DDBJ databases">
        <title>Caerostris darwini draft genome.</title>
        <authorList>
            <person name="Kono N."/>
            <person name="Arakawa K."/>
        </authorList>
    </citation>
    <scope>NUCLEOTIDE SEQUENCE [LARGE SCALE GENOMIC DNA]</scope>
</reference>
<dbReference type="PANTHER" id="PTHR46527:SF1">
    <property type="entry name" value="NUCLEOPORIN NUP42"/>
    <property type="match status" value="1"/>
</dbReference>
<dbReference type="Pfam" id="PF05495">
    <property type="entry name" value="zf-CHY"/>
    <property type="match status" value="1"/>
</dbReference>
<comment type="caution">
    <text evidence="14">The sequence shown here is derived from an EMBL/GenBank/DDBJ whole genome shotgun (WGS) entry which is preliminary data.</text>
</comment>
<evidence type="ECO:0000259" key="13">
    <source>
        <dbReference type="PROSITE" id="PS51266"/>
    </source>
</evidence>
<evidence type="ECO:0000313" key="14">
    <source>
        <dbReference type="EMBL" id="GIY31175.1"/>
    </source>
</evidence>
<dbReference type="Gene3D" id="4.10.1000.10">
    <property type="entry name" value="Zinc finger, CCCH-type"/>
    <property type="match status" value="2"/>
</dbReference>
<feature type="region of interest" description="Disordered" evidence="11">
    <location>
        <begin position="776"/>
        <end position="798"/>
    </location>
</feature>
<dbReference type="SUPFAM" id="SSF161219">
    <property type="entry name" value="CHY zinc finger-like"/>
    <property type="match status" value="1"/>
</dbReference>
<feature type="domain" description="C3H1-type" evidence="12">
    <location>
        <begin position="160"/>
        <end position="187"/>
    </location>
</feature>
<dbReference type="InterPro" id="IPR037274">
    <property type="entry name" value="Znf_CHY_sf"/>
</dbReference>
<evidence type="ECO:0000256" key="2">
    <source>
        <dbReference type="ARBA" id="ARBA00022723"/>
    </source>
</evidence>
<name>A0AAV4SFC4_9ARAC</name>
<dbReference type="InterPro" id="IPR000571">
    <property type="entry name" value="Znf_CCCH"/>
</dbReference>
<dbReference type="GO" id="GO:0008270">
    <property type="term" value="F:zinc ion binding"/>
    <property type="evidence" value="ECO:0007669"/>
    <property type="project" value="UniProtKB-KW"/>
</dbReference>
<dbReference type="Proteomes" id="UP001054837">
    <property type="component" value="Unassembled WGS sequence"/>
</dbReference>
<dbReference type="AlphaFoldDB" id="A0AAV4SFC4"/>
<sequence length="798" mass="90415">MAESNKYQNLGLYDTEDDYKSSLKFSQDSSSKLCSFYANGYCKYGQNCKFLHQRNNYSASKISRKTLSPRKIDDNRSNSVKKCTSDTAANQTKYHSNSSDGNISKKRLCRYFRAGHCKNGKNCLFSHNLDKVNWQTNIKFQLHNGKNSDVNNTTISIPKEKSVPVCQYFRRGLCKKGDRCNFYHNSKQPKENFDSENSNSGRLSELDNLDGNNSEQLCLESVLNGNLHTENSSKNLFPSSSNYTGPLDNVVSSSSKNVSYSQGSCNVNLYKSENSEDLNTLNINSNSSKGTSKYQSQISLGPWSFNLSTLSEESLHELRNTEIAQLKKRFPKAEEDTTSFSFIYEPSDPDWSRDFRSLRLQVTFPECYPLEVCSITALKHKDYIPAILLRHLNENINDWLCEQHEASIRSERISLLFRPFLKWFDRNLEELFTSALKKVTEEEVAINKTDAVPVQSDIISPSCENDALQESSFHEEQSPILPSSSTELTSTEKEMNSSSPKQKNLQIVNNSELRGVKILFTGVELEEGVAALFCKKLSGTVHCIRCKTSCNVVLIPNKNASITCSKCSKRMECNFNPTILHQYSSLLGSVHLVECQIVDVNLVECIFLIDCLNCAKQVSIEGVHYGQKQKFWCKFCNQKLVMGIESTKFQLSTTSSVASKAVEMKKTIKKKDPVIKEGCPLPECGACKHYKKSFRWLRFPCCGRLYPCDMCHDEKEIDHDMKFASRMVCGFCSKEQPYSKEKPCFNCSSNMTSRPCTFWEGGKGCRNSVTMSRNDKHKYAGTSKTISKKSQSVGKKKK</sequence>
<evidence type="ECO:0000256" key="7">
    <source>
        <dbReference type="ARBA" id="ARBA00039886"/>
    </source>
</evidence>
<keyword evidence="5" id="KW-0539">Nucleus</keyword>
<dbReference type="InterPro" id="IPR051767">
    <property type="entry name" value="Nucleoporin_NUP42"/>
</dbReference>
<dbReference type="PANTHER" id="PTHR46527">
    <property type="entry name" value="NUCLEOPORIN-LIKE PROTEIN 2"/>
    <property type="match status" value="1"/>
</dbReference>
<gene>
    <name evidence="14" type="primary">SPBC18H10.09</name>
    <name evidence="14" type="ORF">CDAR_6111</name>
</gene>
<evidence type="ECO:0000256" key="4">
    <source>
        <dbReference type="ARBA" id="ARBA00022833"/>
    </source>
</evidence>
<keyword evidence="4 10" id="KW-0862">Zinc</keyword>
<feature type="region of interest" description="Disordered" evidence="11">
    <location>
        <begin position="186"/>
        <end position="208"/>
    </location>
</feature>
<dbReference type="SUPFAM" id="SSF90229">
    <property type="entry name" value="CCCH zinc finger"/>
    <property type="match status" value="3"/>
</dbReference>
<dbReference type="InterPro" id="IPR036855">
    <property type="entry name" value="Znf_CCCH_sf"/>
</dbReference>
<feature type="compositionally biased region" description="Low complexity" evidence="11">
    <location>
        <begin position="788"/>
        <end position="798"/>
    </location>
</feature>
<dbReference type="SMART" id="SM00356">
    <property type="entry name" value="ZnF_C3H1"/>
    <property type="match status" value="3"/>
</dbReference>
<evidence type="ECO:0000259" key="12">
    <source>
        <dbReference type="PROSITE" id="PS50103"/>
    </source>
</evidence>
<protein>
    <recommendedName>
        <fullName evidence="7">Nucleoporin NUP42</fullName>
    </recommendedName>
    <alternativeName>
        <fullName evidence="8">Nucleoporin-like protein 2</fullName>
    </alternativeName>
</protein>
<keyword evidence="2 10" id="KW-0479">Metal-binding</keyword>
<evidence type="ECO:0000256" key="6">
    <source>
        <dbReference type="ARBA" id="ARBA00037262"/>
    </source>
</evidence>
<feature type="domain" description="C3H1-type" evidence="12">
    <location>
        <begin position="103"/>
        <end position="130"/>
    </location>
</feature>
<dbReference type="PROSITE" id="PS51266">
    <property type="entry name" value="ZF_CHY"/>
    <property type="match status" value="1"/>
</dbReference>
<evidence type="ECO:0000313" key="15">
    <source>
        <dbReference type="Proteomes" id="UP001054837"/>
    </source>
</evidence>
<accession>A0AAV4SFC4</accession>
<feature type="region of interest" description="Disordered" evidence="11">
    <location>
        <begin position="68"/>
        <end position="101"/>
    </location>
</feature>
<keyword evidence="15" id="KW-1185">Reference proteome</keyword>
<feature type="compositionally biased region" description="Polar residues" evidence="11">
    <location>
        <begin position="77"/>
        <end position="101"/>
    </location>
</feature>
<dbReference type="Gene3D" id="1.20.120.1350">
    <property type="entry name" value="Pneumovirus matrix protein 2 (M2), zinc-binding domain"/>
    <property type="match status" value="1"/>
</dbReference>
<comment type="subcellular location">
    <subcellularLocation>
        <location evidence="1">Nucleus membrane</location>
        <topology evidence="1">Peripheral membrane protein</topology>
        <orientation evidence="1">Cytoplasmic side</orientation>
    </subcellularLocation>
</comment>
<evidence type="ECO:0000256" key="5">
    <source>
        <dbReference type="ARBA" id="ARBA00023242"/>
    </source>
</evidence>
<feature type="zinc finger region" description="C3H1-type" evidence="10">
    <location>
        <begin position="28"/>
        <end position="55"/>
    </location>
</feature>
<comment type="function">
    <text evidence="6">Required for the export of mRNAs containing poly(A) tails from the nucleus into the cytoplasm.</text>
</comment>
<evidence type="ECO:0000256" key="8">
    <source>
        <dbReference type="ARBA" id="ARBA00042384"/>
    </source>
</evidence>
<evidence type="ECO:0000256" key="1">
    <source>
        <dbReference type="ARBA" id="ARBA00004335"/>
    </source>
</evidence>
<evidence type="ECO:0000256" key="11">
    <source>
        <dbReference type="SAM" id="MobiDB-lite"/>
    </source>
</evidence>
<feature type="domain" description="C3H1-type" evidence="12">
    <location>
        <begin position="28"/>
        <end position="55"/>
    </location>
</feature>
<feature type="domain" description="CHY-type" evidence="13">
    <location>
        <begin position="680"/>
        <end position="749"/>
    </location>
</feature>
<evidence type="ECO:0000256" key="9">
    <source>
        <dbReference type="PROSITE-ProRule" id="PRU00601"/>
    </source>
</evidence>
<dbReference type="EMBL" id="BPLQ01007615">
    <property type="protein sequence ID" value="GIY31175.1"/>
    <property type="molecule type" value="Genomic_DNA"/>
</dbReference>
<dbReference type="GO" id="GO:0031965">
    <property type="term" value="C:nuclear membrane"/>
    <property type="evidence" value="ECO:0007669"/>
    <property type="project" value="UniProtKB-SubCell"/>
</dbReference>
<dbReference type="PROSITE" id="PS50103">
    <property type="entry name" value="ZF_C3H1"/>
    <property type="match status" value="3"/>
</dbReference>
<dbReference type="SUPFAM" id="SSF54495">
    <property type="entry name" value="UBC-like"/>
    <property type="match status" value="1"/>
</dbReference>
<dbReference type="InterPro" id="IPR008913">
    <property type="entry name" value="Znf_CHY"/>
</dbReference>
<dbReference type="Pfam" id="PF00642">
    <property type="entry name" value="zf-CCCH"/>
    <property type="match status" value="3"/>
</dbReference>